<proteinExistence type="predicted"/>
<protein>
    <submittedName>
        <fullName evidence="1">Uncharacterized protein</fullName>
    </submittedName>
</protein>
<reference evidence="1" key="1">
    <citation type="submission" date="2023-05" db="EMBL/GenBank/DDBJ databases">
        <title>Nepenthes gracilis genome sequencing.</title>
        <authorList>
            <person name="Fukushima K."/>
        </authorList>
    </citation>
    <scope>NUCLEOTIDE SEQUENCE</scope>
    <source>
        <strain evidence="1">SING2019-196</strain>
    </source>
</reference>
<evidence type="ECO:0000313" key="1">
    <source>
        <dbReference type="EMBL" id="GMH00856.1"/>
    </source>
</evidence>
<name>A0AAD3P7B3_NEPGR</name>
<dbReference type="Proteomes" id="UP001279734">
    <property type="component" value="Unassembled WGS sequence"/>
</dbReference>
<accession>A0AAD3P7B3</accession>
<dbReference type="EMBL" id="BSYO01000002">
    <property type="protein sequence ID" value="GMH00856.1"/>
    <property type="molecule type" value="Genomic_DNA"/>
</dbReference>
<comment type="caution">
    <text evidence="1">The sequence shown here is derived from an EMBL/GenBank/DDBJ whole genome shotgun (WGS) entry which is preliminary data.</text>
</comment>
<organism evidence="1 2">
    <name type="scientific">Nepenthes gracilis</name>
    <name type="common">Slender pitcher plant</name>
    <dbReference type="NCBI Taxonomy" id="150966"/>
    <lineage>
        <taxon>Eukaryota</taxon>
        <taxon>Viridiplantae</taxon>
        <taxon>Streptophyta</taxon>
        <taxon>Embryophyta</taxon>
        <taxon>Tracheophyta</taxon>
        <taxon>Spermatophyta</taxon>
        <taxon>Magnoliopsida</taxon>
        <taxon>eudicotyledons</taxon>
        <taxon>Gunneridae</taxon>
        <taxon>Pentapetalae</taxon>
        <taxon>Caryophyllales</taxon>
        <taxon>Nepenthaceae</taxon>
        <taxon>Nepenthes</taxon>
    </lineage>
</organism>
<gene>
    <name evidence="1" type="ORF">Nepgr_002695</name>
</gene>
<sequence length="91" mass="9762">MLWLWQYDPELLGYSSASRQMWKLDPAAALSCATFGLADVQMLTGDVAVGTLAGSLLDVEKVISGAASSISRASDGLFCFGCSCWPWVNRP</sequence>
<dbReference type="AlphaFoldDB" id="A0AAD3P7B3"/>
<keyword evidence="2" id="KW-1185">Reference proteome</keyword>
<evidence type="ECO:0000313" key="2">
    <source>
        <dbReference type="Proteomes" id="UP001279734"/>
    </source>
</evidence>